<dbReference type="RefSeq" id="WP_274689951.1">
    <property type="nucleotide sequence ID" value="NZ_JAPMOU010000022.1"/>
</dbReference>
<evidence type="ECO:0000259" key="1">
    <source>
        <dbReference type="Pfam" id="PF09346"/>
    </source>
</evidence>
<feature type="domain" description="Knr4/Smi1-like" evidence="1">
    <location>
        <begin position="31"/>
        <end position="166"/>
    </location>
</feature>
<dbReference type="SUPFAM" id="SSF160631">
    <property type="entry name" value="SMI1/KNR4-like"/>
    <property type="match status" value="1"/>
</dbReference>
<proteinExistence type="predicted"/>
<dbReference type="InterPro" id="IPR037883">
    <property type="entry name" value="Knr4/Smi1-like_sf"/>
</dbReference>
<keyword evidence="3" id="KW-1185">Reference proteome</keyword>
<dbReference type="Gene3D" id="3.40.1580.10">
    <property type="entry name" value="SMI1/KNR4-like"/>
    <property type="match status" value="1"/>
</dbReference>
<dbReference type="InterPro" id="IPR018958">
    <property type="entry name" value="Knr4/Smi1-like_dom"/>
</dbReference>
<protein>
    <submittedName>
        <fullName evidence="2">SMI1/KNR4 family protein</fullName>
    </submittedName>
</protein>
<name>A0ABT5UEV3_9GAMM</name>
<dbReference type="Pfam" id="PF09346">
    <property type="entry name" value="SMI1_KNR4"/>
    <property type="match status" value="1"/>
</dbReference>
<evidence type="ECO:0000313" key="3">
    <source>
        <dbReference type="Proteomes" id="UP001528823"/>
    </source>
</evidence>
<dbReference type="Proteomes" id="UP001528823">
    <property type="component" value="Unassembled WGS sequence"/>
</dbReference>
<sequence>MNNVSTAYQRLCNWFSTHDKAKLNKSKRTSSKEEIKKLESTLQFNINQELKDYLKINEERCFRFLDDESFFTNMELYTNVSSIILNYKLWTKVSSEFRGVEWNICNKIQPVFYDTYWIPFGNDNDDVQLHIDMNPRNDGVSGQVIYIDNEACERFVIANSISEFFDIMYKILEKSSNIDYDKEFLNDRVNADHGIETNIYSEYKRIQLLEQKIGLSYIELQYLLMLQQEVISTPTVKSLKNYGKILLITNIDIELGATQEAVILITQYIEILFNFKENTSIVDLLEINDQLIEKIKPFFTSQQSTVYEHEQLFFIPTLLQYIQTCIVYNHFSKAVNILKHLDQDYSIQLSKTIKLSKIIDDENKQEILNLLNKQTALT</sequence>
<accession>A0ABT5UEV3</accession>
<organism evidence="2 3">
    <name type="scientific">Spartinivicinus poritis</name>
    <dbReference type="NCBI Taxonomy" id="2994640"/>
    <lineage>
        <taxon>Bacteria</taxon>
        <taxon>Pseudomonadati</taxon>
        <taxon>Pseudomonadota</taxon>
        <taxon>Gammaproteobacteria</taxon>
        <taxon>Oceanospirillales</taxon>
        <taxon>Zooshikellaceae</taxon>
        <taxon>Spartinivicinus</taxon>
    </lineage>
</organism>
<reference evidence="2 3" key="1">
    <citation type="submission" date="2022-11" db="EMBL/GenBank/DDBJ databases">
        <title>Spartinivicinus poritis sp. nov., isolated from scleractinian coral Porites lutea.</title>
        <authorList>
            <person name="Zhang G."/>
            <person name="Cai L."/>
            <person name="Wei Q."/>
        </authorList>
    </citation>
    <scope>NUCLEOTIDE SEQUENCE [LARGE SCALE GENOMIC DNA]</scope>
    <source>
        <strain evidence="2 3">A2-2</strain>
    </source>
</reference>
<dbReference type="EMBL" id="JAPMOU010000022">
    <property type="protein sequence ID" value="MDE1463619.1"/>
    <property type="molecule type" value="Genomic_DNA"/>
</dbReference>
<evidence type="ECO:0000313" key="2">
    <source>
        <dbReference type="EMBL" id="MDE1463619.1"/>
    </source>
</evidence>
<gene>
    <name evidence="2" type="ORF">ORQ98_16825</name>
</gene>
<comment type="caution">
    <text evidence="2">The sequence shown here is derived from an EMBL/GenBank/DDBJ whole genome shotgun (WGS) entry which is preliminary data.</text>
</comment>